<name>A0AC34R9X1_9BILA</name>
<dbReference type="Proteomes" id="UP000887576">
    <property type="component" value="Unplaced"/>
</dbReference>
<accession>A0AC34R9X1</accession>
<reference evidence="2" key="1">
    <citation type="submission" date="2022-11" db="UniProtKB">
        <authorList>
            <consortium name="WormBaseParasite"/>
        </authorList>
    </citation>
    <scope>IDENTIFICATION</scope>
</reference>
<sequence length="103" mass="11484">MNLATVFLVFLLSTLAVVEGQICHAHIPFAIDISQDLSLEQFSTMKNFVAYEFLSLFPVDIRPNLFATFSSGASVRLPRNETDIQQPVIDATQNNIAESFFIS</sequence>
<evidence type="ECO:0000313" key="2">
    <source>
        <dbReference type="WBParaSite" id="JU765_v2.g4616.t1"/>
    </source>
</evidence>
<proteinExistence type="predicted"/>
<organism evidence="1 2">
    <name type="scientific">Panagrolaimus sp. JU765</name>
    <dbReference type="NCBI Taxonomy" id="591449"/>
    <lineage>
        <taxon>Eukaryota</taxon>
        <taxon>Metazoa</taxon>
        <taxon>Ecdysozoa</taxon>
        <taxon>Nematoda</taxon>
        <taxon>Chromadorea</taxon>
        <taxon>Rhabditida</taxon>
        <taxon>Tylenchina</taxon>
        <taxon>Panagrolaimomorpha</taxon>
        <taxon>Panagrolaimoidea</taxon>
        <taxon>Panagrolaimidae</taxon>
        <taxon>Panagrolaimus</taxon>
    </lineage>
</organism>
<evidence type="ECO:0000313" key="1">
    <source>
        <dbReference type="Proteomes" id="UP000887576"/>
    </source>
</evidence>
<dbReference type="WBParaSite" id="JU765_v2.g4616.t1">
    <property type="protein sequence ID" value="JU765_v2.g4616.t1"/>
    <property type="gene ID" value="JU765_v2.g4616"/>
</dbReference>
<protein>
    <submittedName>
        <fullName evidence="2">Uncharacterized protein</fullName>
    </submittedName>
</protein>